<dbReference type="Gene3D" id="3.30.572.10">
    <property type="entry name" value="Thymidylate synthase/dCMP hydroxymethylase domain"/>
    <property type="match status" value="1"/>
</dbReference>
<dbReference type="InterPro" id="IPR036844">
    <property type="entry name" value="Hint_dom_sf"/>
</dbReference>
<dbReference type="InterPro" id="IPR006141">
    <property type="entry name" value="Intein_N"/>
</dbReference>
<dbReference type="GO" id="GO:0016740">
    <property type="term" value="F:transferase activity"/>
    <property type="evidence" value="ECO:0007669"/>
    <property type="project" value="UniProtKB-KW"/>
</dbReference>
<organism evidence="3 4">
    <name type="scientific">Aerophobetes bacterium</name>
    <dbReference type="NCBI Taxonomy" id="2030807"/>
    <lineage>
        <taxon>Bacteria</taxon>
        <taxon>Candidatus Aerophobota</taxon>
    </lineage>
</organism>
<dbReference type="PROSITE" id="PS50818">
    <property type="entry name" value="INTEIN_C_TER"/>
    <property type="match status" value="1"/>
</dbReference>
<gene>
    <name evidence="3" type="ORF">E3J95_04015</name>
</gene>
<feature type="domain" description="Hint" evidence="2">
    <location>
        <begin position="154"/>
        <end position="253"/>
    </location>
</feature>
<dbReference type="NCBIfam" id="TIGR01443">
    <property type="entry name" value="intein_Cterm"/>
    <property type="match status" value="1"/>
</dbReference>
<dbReference type="InterPro" id="IPR023451">
    <property type="entry name" value="Thymidate_synth/dCMP_Mease_dom"/>
</dbReference>
<dbReference type="SUPFAM" id="SSF55831">
    <property type="entry name" value="Thymidylate synthase/dCMP hydroxymethylase"/>
    <property type="match status" value="2"/>
</dbReference>
<evidence type="ECO:0000313" key="4">
    <source>
        <dbReference type="Proteomes" id="UP000320781"/>
    </source>
</evidence>
<dbReference type="InterPro" id="IPR003587">
    <property type="entry name" value="Hint_dom_N"/>
</dbReference>
<dbReference type="Gene3D" id="2.170.16.10">
    <property type="entry name" value="Hedgehog/Intein (Hint) domain"/>
    <property type="match status" value="1"/>
</dbReference>
<dbReference type="SMART" id="SM00306">
    <property type="entry name" value="HintN"/>
    <property type="match status" value="1"/>
</dbReference>
<dbReference type="InterPro" id="IPR036926">
    <property type="entry name" value="Thymidate_synth/dCMP_Mease_sf"/>
</dbReference>
<dbReference type="SUPFAM" id="SSF51294">
    <property type="entry name" value="Hedgehog/intein (Hint) domain"/>
    <property type="match status" value="1"/>
</dbReference>
<dbReference type="InterPro" id="IPR030934">
    <property type="entry name" value="Intein_C"/>
</dbReference>
<evidence type="ECO:0000256" key="1">
    <source>
        <dbReference type="ARBA" id="ARBA00022679"/>
    </source>
</evidence>
<dbReference type="InterPro" id="IPR028992">
    <property type="entry name" value="Hedgehog/Intein_dom"/>
</dbReference>
<comment type="caution">
    <text evidence="3">The sequence shown here is derived from an EMBL/GenBank/DDBJ whole genome shotgun (WGS) entry which is preliminary data.</text>
</comment>
<dbReference type="Pfam" id="PF00303">
    <property type="entry name" value="Thymidylat_synt"/>
    <property type="match status" value="1"/>
</dbReference>
<dbReference type="GO" id="GO:0016539">
    <property type="term" value="P:intein-mediated protein splicing"/>
    <property type="evidence" value="ECO:0007669"/>
    <property type="project" value="InterPro"/>
</dbReference>
<proteinExistence type="predicted"/>
<dbReference type="Pfam" id="PF13403">
    <property type="entry name" value="Hint_2"/>
    <property type="match status" value="1"/>
</dbReference>
<reference evidence="3 4" key="1">
    <citation type="submission" date="2019-03" db="EMBL/GenBank/DDBJ databases">
        <title>Metabolic potential of uncultured bacteria and archaea associated with petroleum seepage in deep-sea sediments.</title>
        <authorList>
            <person name="Dong X."/>
            <person name="Hubert C."/>
        </authorList>
    </citation>
    <scope>NUCLEOTIDE SEQUENCE [LARGE SCALE GENOMIC DNA]</scope>
    <source>
        <strain evidence="3">E44_bin92</strain>
    </source>
</reference>
<protein>
    <recommendedName>
        <fullName evidence="2">Hint domain-containing protein</fullName>
    </recommendedName>
</protein>
<dbReference type="EMBL" id="SOKU01000194">
    <property type="protein sequence ID" value="TES85622.1"/>
    <property type="molecule type" value="Genomic_DNA"/>
</dbReference>
<dbReference type="Proteomes" id="UP000320781">
    <property type="component" value="Unassembled WGS sequence"/>
</dbReference>
<dbReference type="CDD" id="cd00081">
    <property type="entry name" value="Hint"/>
    <property type="match status" value="1"/>
</dbReference>
<accession>A0A523QJ12</accession>
<evidence type="ECO:0000313" key="3">
    <source>
        <dbReference type="EMBL" id="TES85622.1"/>
    </source>
</evidence>
<keyword evidence="1" id="KW-0808">Transferase</keyword>
<dbReference type="NCBIfam" id="TIGR01445">
    <property type="entry name" value="intein_Nterm"/>
    <property type="match status" value="1"/>
</dbReference>
<evidence type="ECO:0000259" key="2">
    <source>
        <dbReference type="SMART" id="SM00306"/>
    </source>
</evidence>
<dbReference type="AlphaFoldDB" id="A0A523QJ12"/>
<sequence length="422" mass="48634">MSTKNSPGSPVIKIRAETLPEAWEKSLLECWEKGIQVRTEYDKPEDPPSRDCTIIIEVISPFKEPRLHRAIPAGLADLEIYCQEVLLGVHDEWIKPEEGKWEYTYHERLFNYKVEGRSINQIESVVHKLCEIPYTRRAQAVTWKVWEDTDIHDPACFTAGTQIATPNGYVRVEEIKDGSEVYSYDFTLDRVVKSVARKCFSKMAKNLGAFTLSNGDAITVTDEHRMWCKDRDGSIGWRRAKDVTQDVRLLSVTRALKAGGTGGGGAWTKVDNIDQFLDEALVYDFEVDHPDHSIISDNIVTHNCLQRCWFRIFGENLQLNVHLRSNDAFKAAFMNMFAFTELQKMVAEKIGQATGKKIKVGKYVHIADSYHIYGSYYQDFQGFLDTMEKRAFEERTWPTSFAEPFFEEGRKRLEKEKRAEEK</sequence>
<dbReference type="PROSITE" id="PS50817">
    <property type="entry name" value="INTEIN_N_TER"/>
    <property type="match status" value="1"/>
</dbReference>
<name>A0A523QJ12_UNCAE</name>